<dbReference type="GO" id="GO:0042586">
    <property type="term" value="F:peptide deformylase activity"/>
    <property type="evidence" value="ECO:0007669"/>
    <property type="project" value="UniProtKB-UniRule"/>
</dbReference>
<sequence length="168" mass="19150">MKKLEVITYPDERLKMPSLEVVDFGKGLEEFVNDLVYTMKTSPGCVGIASPQVGVHKRIIVVDTSQSKHKENKLSHGLMVLINPVIVQYEGEIVLREGCLSVPDYTGNVKRHYWVRVQALDVKGNLIEFDTEGFEAVVVQHEIDHLDGKVFLERLVSPKDLFRRKVYK</sequence>
<keyword evidence="2" id="KW-0479">Metal-binding</keyword>
<proteinExistence type="inferred from homology"/>
<dbReference type="PANTHER" id="PTHR10458:SF22">
    <property type="entry name" value="PEPTIDE DEFORMYLASE"/>
    <property type="match status" value="1"/>
</dbReference>
<gene>
    <name evidence="2 3" type="primary">def</name>
    <name evidence="3" type="ORF">ENO47_02550</name>
</gene>
<keyword evidence="2" id="KW-0408">Iron</keyword>
<comment type="function">
    <text evidence="2">Removes the formyl group from the N-terminal Met of newly synthesized proteins. Requires at least a dipeptide for an efficient rate of reaction. N-terminal L-methionine is a prerequisite for activity but the enzyme has broad specificity at other positions.</text>
</comment>
<dbReference type="Pfam" id="PF01327">
    <property type="entry name" value="Pep_deformylase"/>
    <property type="match status" value="1"/>
</dbReference>
<evidence type="ECO:0000256" key="2">
    <source>
        <dbReference type="HAMAP-Rule" id="MF_00163"/>
    </source>
</evidence>
<name>A0A7C2V9H9_9AQUI</name>
<accession>A0A7C2V9H9</accession>
<comment type="similarity">
    <text evidence="1 2">Belongs to the polypeptide deformylase family.</text>
</comment>
<organism evidence="3">
    <name type="scientific">Hydrogenobacter sp</name>
    <dbReference type="NCBI Taxonomy" id="2152829"/>
    <lineage>
        <taxon>Bacteria</taxon>
        <taxon>Pseudomonadati</taxon>
        <taxon>Aquificota</taxon>
        <taxon>Aquificia</taxon>
        <taxon>Aquificales</taxon>
        <taxon>Aquificaceae</taxon>
        <taxon>Hydrogenobacter</taxon>
    </lineage>
</organism>
<dbReference type="NCBIfam" id="NF001159">
    <property type="entry name" value="PRK00150.1-3"/>
    <property type="match status" value="1"/>
</dbReference>
<dbReference type="PANTHER" id="PTHR10458">
    <property type="entry name" value="PEPTIDE DEFORMYLASE"/>
    <property type="match status" value="1"/>
</dbReference>
<dbReference type="PIRSF" id="PIRSF004749">
    <property type="entry name" value="Pep_def"/>
    <property type="match status" value="1"/>
</dbReference>
<dbReference type="EC" id="3.5.1.88" evidence="2"/>
<dbReference type="SUPFAM" id="SSF56420">
    <property type="entry name" value="Peptide deformylase"/>
    <property type="match status" value="1"/>
</dbReference>
<dbReference type="GO" id="GO:0046872">
    <property type="term" value="F:metal ion binding"/>
    <property type="evidence" value="ECO:0007669"/>
    <property type="project" value="UniProtKB-KW"/>
</dbReference>
<feature type="active site" evidence="2">
    <location>
        <position position="142"/>
    </location>
</feature>
<dbReference type="InterPro" id="IPR023635">
    <property type="entry name" value="Peptide_deformylase"/>
</dbReference>
<comment type="cofactor">
    <cofactor evidence="2">
        <name>Fe(2+)</name>
        <dbReference type="ChEBI" id="CHEBI:29033"/>
    </cofactor>
    <text evidence="2">Binds 1 Fe(2+) ion.</text>
</comment>
<evidence type="ECO:0000256" key="1">
    <source>
        <dbReference type="ARBA" id="ARBA00010759"/>
    </source>
</evidence>
<dbReference type="GO" id="GO:0006412">
    <property type="term" value="P:translation"/>
    <property type="evidence" value="ECO:0007669"/>
    <property type="project" value="UniProtKB-UniRule"/>
</dbReference>
<dbReference type="HAMAP" id="MF_00163">
    <property type="entry name" value="Pep_deformylase"/>
    <property type="match status" value="1"/>
</dbReference>
<comment type="caution">
    <text evidence="3">The sequence shown here is derived from an EMBL/GenBank/DDBJ whole genome shotgun (WGS) entry which is preliminary data.</text>
</comment>
<feature type="binding site" evidence="2">
    <location>
        <position position="141"/>
    </location>
    <ligand>
        <name>Fe cation</name>
        <dbReference type="ChEBI" id="CHEBI:24875"/>
    </ligand>
</feature>
<dbReference type="AlphaFoldDB" id="A0A7C2V9H9"/>
<dbReference type="CDD" id="cd00487">
    <property type="entry name" value="Pep_deformylase"/>
    <property type="match status" value="1"/>
</dbReference>
<dbReference type="NCBIfam" id="TIGR00079">
    <property type="entry name" value="pept_deformyl"/>
    <property type="match status" value="1"/>
</dbReference>
<feature type="binding site" evidence="2">
    <location>
        <position position="99"/>
    </location>
    <ligand>
        <name>Fe cation</name>
        <dbReference type="ChEBI" id="CHEBI:24875"/>
    </ligand>
</feature>
<comment type="catalytic activity">
    <reaction evidence="2">
        <text>N-terminal N-formyl-L-methionyl-[peptide] + H2O = N-terminal L-methionyl-[peptide] + formate</text>
        <dbReference type="Rhea" id="RHEA:24420"/>
        <dbReference type="Rhea" id="RHEA-COMP:10639"/>
        <dbReference type="Rhea" id="RHEA-COMP:10640"/>
        <dbReference type="ChEBI" id="CHEBI:15377"/>
        <dbReference type="ChEBI" id="CHEBI:15740"/>
        <dbReference type="ChEBI" id="CHEBI:49298"/>
        <dbReference type="ChEBI" id="CHEBI:64731"/>
        <dbReference type="EC" id="3.5.1.88"/>
    </reaction>
</comment>
<keyword evidence="2" id="KW-0648">Protein biosynthesis</keyword>
<evidence type="ECO:0000313" key="3">
    <source>
        <dbReference type="EMBL" id="HEW45539.1"/>
    </source>
</evidence>
<reference evidence="3" key="1">
    <citation type="journal article" date="2020" name="mSystems">
        <title>Genome- and Community-Level Interaction Insights into Carbon Utilization and Element Cycling Functions of Hydrothermarchaeota in Hydrothermal Sediment.</title>
        <authorList>
            <person name="Zhou Z."/>
            <person name="Liu Y."/>
            <person name="Xu W."/>
            <person name="Pan J."/>
            <person name="Luo Z.H."/>
            <person name="Li M."/>
        </authorList>
    </citation>
    <scope>NUCLEOTIDE SEQUENCE [LARGE SCALE GENOMIC DNA]</scope>
    <source>
        <strain evidence="3">SpSt-132</strain>
    </source>
</reference>
<dbReference type="PRINTS" id="PR01576">
    <property type="entry name" value="PDEFORMYLASE"/>
</dbReference>
<dbReference type="Gene3D" id="3.90.45.10">
    <property type="entry name" value="Peptide deformylase"/>
    <property type="match status" value="1"/>
</dbReference>
<feature type="binding site" evidence="2">
    <location>
        <position position="145"/>
    </location>
    <ligand>
        <name>Fe cation</name>
        <dbReference type="ChEBI" id="CHEBI:24875"/>
    </ligand>
</feature>
<keyword evidence="2 3" id="KW-0378">Hydrolase</keyword>
<protein>
    <recommendedName>
        <fullName evidence="2">Peptide deformylase</fullName>
        <shortName evidence="2">PDF</shortName>
        <ecNumber evidence="2">3.5.1.88</ecNumber>
    </recommendedName>
    <alternativeName>
        <fullName evidence="2">Polypeptide deformylase</fullName>
    </alternativeName>
</protein>
<dbReference type="EMBL" id="DSFP01000029">
    <property type="protein sequence ID" value="HEW45539.1"/>
    <property type="molecule type" value="Genomic_DNA"/>
</dbReference>
<dbReference type="InterPro" id="IPR036821">
    <property type="entry name" value="Peptide_deformylase_sf"/>
</dbReference>